<evidence type="ECO:0000313" key="3">
    <source>
        <dbReference type="EMBL" id="KAH6891006.1"/>
    </source>
</evidence>
<comment type="caution">
    <text evidence="3">The sequence shown here is derived from an EMBL/GenBank/DDBJ whole genome shotgun (WGS) entry which is preliminary data.</text>
</comment>
<feature type="compositionally biased region" description="Polar residues" evidence="1">
    <location>
        <begin position="190"/>
        <end position="204"/>
    </location>
</feature>
<feature type="region of interest" description="Disordered" evidence="1">
    <location>
        <begin position="188"/>
        <end position="321"/>
    </location>
</feature>
<feature type="region of interest" description="Disordered" evidence="1">
    <location>
        <begin position="27"/>
        <end position="62"/>
    </location>
</feature>
<feature type="compositionally biased region" description="Low complexity" evidence="1">
    <location>
        <begin position="589"/>
        <end position="600"/>
    </location>
</feature>
<feature type="compositionally biased region" description="Low complexity" evidence="1">
    <location>
        <begin position="92"/>
        <end position="122"/>
    </location>
</feature>
<dbReference type="EMBL" id="JAGPYM010000008">
    <property type="protein sequence ID" value="KAH6891006.1"/>
    <property type="molecule type" value="Genomic_DNA"/>
</dbReference>
<feature type="compositionally biased region" description="Polar residues" evidence="1">
    <location>
        <begin position="51"/>
        <end position="62"/>
    </location>
</feature>
<reference evidence="3 4" key="1">
    <citation type="journal article" date="2021" name="Nat. Commun.">
        <title>Genetic determinants of endophytism in the Arabidopsis root mycobiome.</title>
        <authorList>
            <person name="Mesny F."/>
            <person name="Miyauchi S."/>
            <person name="Thiergart T."/>
            <person name="Pickel B."/>
            <person name="Atanasova L."/>
            <person name="Karlsson M."/>
            <person name="Huettel B."/>
            <person name="Barry K.W."/>
            <person name="Haridas S."/>
            <person name="Chen C."/>
            <person name="Bauer D."/>
            <person name="Andreopoulos W."/>
            <person name="Pangilinan J."/>
            <person name="LaButti K."/>
            <person name="Riley R."/>
            <person name="Lipzen A."/>
            <person name="Clum A."/>
            <person name="Drula E."/>
            <person name="Henrissat B."/>
            <person name="Kohler A."/>
            <person name="Grigoriev I.V."/>
            <person name="Martin F.M."/>
            <person name="Hacquard S."/>
        </authorList>
    </citation>
    <scope>NUCLEOTIDE SEQUENCE [LARGE SCALE GENOMIC DNA]</scope>
    <source>
        <strain evidence="3 4">MPI-CAGE-CH-0241</strain>
    </source>
</reference>
<dbReference type="OrthoDB" id="5240840at2759"/>
<feature type="compositionally biased region" description="Polar residues" evidence="1">
    <location>
        <begin position="303"/>
        <end position="320"/>
    </location>
</feature>
<dbReference type="CDD" id="cd12087">
    <property type="entry name" value="TM_EGFR-like"/>
    <property type="match status" value="1"/>
</dbReference>
<feature type="compositionally biased region" description="Low complexity" evidence="1">
    <location>
        <begin position="152"/>
        <end position="164"/>
    </location>
</feature>
<keyword evidence="2" id="KW-0472">Membrane</keyword>
<dbReference type="Proteomes" id="UP000777438">
    <property type="component" value="Unassembled WGS sequence"/>
</dbReference>
<keyword evidence="4" id="KW-1185">Reference proteome</keyword>
<protein>
    <submittedName>
        <fullName evidence="3">Uncharacterized protein</fullName>
    </submittedName>
</protein>
<accession>A0A9P8W9G8</accession>
<evidence type="ECO:0000256" key="1">
    <source>
        <dbReference type="SAM" id="MobiDB-lite"/>
    </source>
</evidence>
<keyword evidence="2" id="KW-1133">Transmembrane helix</keyword>
<feature type="region of interest" description="Disordered" evidence="1">
    <location>
        <begin position="643"/>
        <end position="703"/>
    </location>
</feature>
<feature type="region of interest" description="Disordered" evidence="1">
    <location>
        <begin position="581"/>
        <end position="623"/>
    </location>
</feature>
<keyword evidence="2" id="KW-0812">Transmembrane</keyword>
<proteinExistence type="predicted"/>
<feature type="region of interest" description="Disordered" evidence="1">
    <location>
        <begin position="87"/>
        <end position="166"/>
    </location>
</feature>
<feature type="compositionally biased region" description="Low complexity" evidence="1">
    <location>
        <begin position="205"/>
        <end position="221"/>
    </location>
</feature>
<evidence type="ECO:0000256" key="2">
    <source>
        <dbReference type="SAM" id="Phobius"/>
    </source>
</evidence>
<feature type="compositionally biased region" description="Low complexity" evidence="1">
    <location>
        <begin position="246"/>
        <end position="281"/>
    </location>
</feature>
<dbReference type="AlphaFoldDB" id="A0A9P8W9G8"/>
<feature type="transmembrane region" description="Helical" evidence="2">
    <location>
        <begin position="362"/>
        <end position="384"/>
    </location>
</feature>
<evidence type="ECO:0000313" key="4">
    <source>
        <dbReference type="Proteomes" id="UP000777438"/>
    </source>
</evidence>
<sequence length="754" mass="79140">MAVATTTVMRTITSVTVIATTVTAPHNVNTSTIDSTPVTVTNSVGEEPVANPSQDNATPSSITAINSTSSLAFQPSSAVPSFPPLEVSVSNPSSASTPVETPSTSTSTSTSTPSSSISSVTSDPALNTPVFDKQPVPTPIPAQDSPVFDVEPTSTFSTTGPTTSVFDKSLVSSTSSAVLNTPEFIKKPTETQLESDSLQSTTAVQSISSQETSQQATSESIKTTQDSSPETTERSTSHSIEKAILQPAPTTTSTAQATSSSNSASFSSSSTSSVPSTTPQTGATSTAASVPESTESSDDSTTRQADSGITNPQATFTTATLPGGRLTTIAIDPTAASDTSSPSDTAVGVVGSGAVNTPSTPVVVGGIVGSLAALSFIFILIFLLRRRMAKKRRSTLLTPLSLAPGAPSSGASSAKQKHYEIDTASLGPTPRSTKLAAALAFYPKRVGKKLRLSQMPANNQNHNVNMNRGNSQFLDPASTHSRHSSVNSTDGNRLQGWWSRIIQDTSSDVLLAQDMAEKANYPGPAYFPSMDASRLDRESQLRRMSRARSVDSWTDRAASPNPFSDLNTIGEGSARQELRNPFADSNSLTPPATAKVAPAPGGYAREVQRSRGQSMSYGANPRRARPESFDVVSFYRDSTATNSSFHARRNKTHSNPFDLEMDGPLPPTGADMRPPRRPVASSIYDAPRPGSARTRGDSFTSRYTSGAGGYQAEWGTMNPHSSRWDSTVGYVPIGHVRSESDGRVLRSSGVGQAM</sequence>
<name>A0A9P8W9G8_9HYPO</name>
<organism evidence="3 4">
    <name type="scientific">Thelonectria olida</name>
    <dbReference type="NCBI Taxonomy" id="1576542"/>
    <lineage>
        <taxon>Eukaryota</taxon>
        <taxon>Fungi</taxon>
        <taxon>Dikarya</taxon>
        <taxon>Ascomycota</taxon>
        <taxon>Pezizomycotina</taxon>
        <taxon>Sordariomycetes</taxon>
        <taxon>Hypocreomycetidae</taxon>
        <taxon>Hypocreales</taxon>
        <taxon>Nectriaceae</taxon>
        <taxon>Thelonectria</taxon>
    </lineage>
</organism>
<feature type="compositionally biased region" description="Polar residues" evidence="1">
    <location>
        <begin position="27"/>
        <end position="44"/>
    </location>
</feature>
<gene>
    <name evidence="3" type="ORF">B0T10DRAFT_299747</name>
</gene>
<feature type="compositionally biased region" description="Basic and acidic residues" evidence="1">
    <location>
        <begin position="231"/>
        <end position="241"/>
    </location>
</feature>